<reference evidence="1 2" key="1">
    <citation type="journal article" date="2016" name="Genome Biol. Evol.">
        <title>Gene Family Evolution Reflects Adaptation to Soil Environmental Stressors in the Genome of the Collembolan Orchesella cincta.</title>
        <authorList>
            <person name="Faddeeva-Vakhrusheva A."/>
            <person name="Derks M.F."/>
            <person name="Anvar S.Y."/>
            <person name="Agamennone V."/>
            <person name="Suring W."/>
            <person name="Smit S."/>
            <person name="van Straalen N.M."/>
            <person name="Roelofs D."/>
        </authorList>
    </citation>
    <scope>NUCLEOTIDE SEQUENCE [LARGE SCALE GENOMIC DNA]</scope>
    <source>
        <tissue evidence="1">Mixed pool</tissue>
    </source>
</reference>
<evidence type="ECO:0000313" key="1">
    <source>
        <dbReference type="EMBL" id="ODM92303.1"/>
    </source>
</evidence>
<name>A0A1D2MH88_ORCCI</name>
<dbReference type="EMBL" id="LJIJ01001274">
    <property type="protein sequence ID" value="ODM92303.1"/>
    <property type="molecule type" value="Genomic_DNA"/>
</dbReference>
<comment type="caution">
    <text evidence="1">The sequence shown here is derived from an EMBL/GenBank/DDBJ whole genome shotgun (WGS) entry which is preliminary data.</text>
</comment>
<gene>
    <name evidence="1" type="ORF">Ocin01_14378</name>
</gene>
<accession>A0A1D2MH88</accession>
<dbReference type="AlphaFoldDB" id="A0A1D2MH88"/>
<evidence type="ECO:0000313" key="2">
    <source>
        <dbReference type="Proteomes" id="UP000094527"/>
    </source>
</evidence>
<proteinExistence type="predicted"/>
<sequence>MEQMDQANIPTSLIDIIEDKGIYAEVGRMYEILLPVARALDHAQSDKCSLADICKQWLELKEALPDDHFTQANFLIERKWECHQSQLLRLCYIPNIKTDYLCLGAGLSKDEFTVGFDLISTFSPVLVGIAASLKSLDSTSKFVNN</sequence>
<keyword evidence="2" id="KW-1185">Reference proteome</keyword>
<protein>
    <submittedName>
        <fullName evidence="1">Uncharacterized protein</fullName>
    </submittedName>
</protein>
<organism evidence="1 2">
    <name type="scientific">Orchesella cincta</name>
    <name type="common">Springtail</name>
    <name type="synonym">Podura cincta</name>
    <dbReference type="NCBI Taxonomy" id="48709"/>
    <lineage>
        <taxon>Eukaryota</taxon>
        <taxon>Metazoa</taxon>
        <taxon>Ecdysozoa</taxon>
        <taxon>Arthropoda</taxon>
        <taxon>Hexapoda</taxon>
        <taxon>Collembola</taxon>
        <taxon>Entomobryomorpha</taxon>
        <taxon>Entomobryoidea</taxon>
        <taxon>Orchesellidae</taxon>
        <taxon>Orchesellinae</taxon>
        <taxon>Orchesella</taxon>
    </lineage>
</organism>
<dbReference type="Proteomes" id="UP000094527">
    <property type="component" value="Unassembled WGS sequence"/>
</dbReference>